<feature type="domain" description="Zn(2)-C6 fungal-type" evidence="7">
    <location>
        <begin position="8"/>
        <end position="37"/>
    </location>
</feature>
<proteinExistence type="predicted"/>
<dbReference type="PROSITE" id="PS50048">
    <property type="entry name" value="ZN2_CY6_FUNGAL_2"/>
    <property type="match status" value="1"/>
</dbReference>
<dbReference type="Proteomes" id="UP001055219">
    <property type="component" value="Unassembled WGS sequence"/>
</dbReference>
<comment type="caution">
    <text evidence="8">The sequence shown here is derived from an EMBL/GenBank/DDBJ whole genome shotgun (WGS) entry which is preliminary data.</text>
</comment>
<dbReference type="EMBL" id="JAGIXG020000011">
    <property type="protein sequence ID" value="KAI6782822.1"/>
    <property type="molecule type" value="Genomic_DNA"/>
</dbReference>
<evidence type="ECO:0000313" key="8">
    <source>
        <dbReference type="EMBL" id="KAI6782822.1"/>
    </source>
</evidence>
<evidence type="ECO:0000256" key="4">
    <source>
        <dbReference type="ARBA" id="ARBA00023163"/>
    </source>
</evidence>
<dbReference type="PANTHER" id="PTHR47660">
    <property type="entry name" value="TRANSCRIPTION FACTOR WITH C2H2 AND ZN(2)-CYS(6) DNA BINDING DOMAIN (EUROFUNG)-RELATED-RELATED"/>
    <property type="match status" value="1"/>
</dbReference>
<reference evidence="8" key="1">
    <citation type="journal article" date="2021" name="J Fungi (Basel)">
        <title>Genomic and Metabolomic Analyses of the Marine Fungus Emericellopsis cladophorae: Insights into Saltwater Adaptability Mechanisms and Its Biosynthetic Potential.</title>
        <authorList>
            <person name="Goncalves M.F.M."/>
            <person name="Hilario S."/>
            <person name="Van de Peer Y."/>
            <person name="Esteves A.C."/>
            <person name="Alves A."/>
        </authorList>
    </citation>
    <scope>NUCLEOTIDE SEQUENCE</scope>
    <source>
        <strain evidence="8">MUM 19.33</strain>
    </source>
</reference>
<dbReference type="InterPro" id="IPR036864">
    <property type="entry name" value="Zn2-C6_fun-type_DNA-bd_sf"/>
</dbReference>
<evidence type="ECO:0000256" key="6">
    <source>
        <dbReference type="SAM" id="MobiDB-lite"/>
    </source>
</evidence>
<keyword evidence="5" id="KW-0539">Nucleus</keyword>
<evidence type="ECO:0000313" key="9">
    <source>
        <dbReference type="Proteomes" id="UP001055219"/>
    </source>
</evidence>
<keyword evidence="3" id="KW-0805">Transcription regulation</keyword>
<keyword evidence="1" id="KW-0479">Metal-binding</keyword>
<keyword evidence="2" id="KW-0862">Zinc</keyword>
<dbReference type="GeneID" id="75827484"/>
<protein>
    <recommendedName>
        <fullName evidence="7">Zn(2)-C6 fungal-type domain-containing protein</fullName>
    </recommendedName>
</protein>
<dbReference type="InterPro" id="IPR001138">
    <property type="entry name" value="Zn2Cys6_DnaBD"/>
</dbReference>
<dbReference type="Pfam" id="PF00172">
    <property type="entry name" value="Zn_clus"/>
    <property type="match status" value="1"/>
</dbReference>
<feature type="compositionally biased region" description="Polar residues" evidence="6">
    <location>
        <begin position="143"/>
        <end position="154"/>
    </location>
</feature>
<dbReference type="CDD" id="cd00067">
    <property type="entry name" value="GAL4"/>
    <property type="match status" value="1"/>
</dbReference>
<reference evidence="8" key="2">
    <citation type="submission" date="2022-07" db="EMBL/GenBank/DDBJ databases">
        <authorList>
            <person name="Goncalves M.F.M."/>
            <person name="Hilario S."/>
            <person name="Van De Peer Y."/>
            <person name="Esteves A.C."/>
            <person name="Alves A."/>
        </authorList>
    </citation>
    <scope>NUCLEOTIDE SEQUENCE</scope>
    <source>
        <strain evidence="8">MUM 19.33</strain>
    </source>
</reference>
<dbReference type="SUPFAM" id="SSF57701">
    <property type="entry name" value="Zn2/Cys6 DNA-binding domain"/>
    <property type="match status" value="1"/>
</dbReference>
<dbReference type="PROSITE" id="PS00463">
    <property type="entry name" value="ZN2_CY6_FUNGAL_1"/>
    <property type="match status" value="1"/>
</dbReference>
<dbReference type="GO" id="GO:0000981">
    <property type="term" value="F:DNA-binding transcription factor activity, RNA polymerase II-specific"/>
    <property type="evidence" value="ECO:0007669"/>
    <property type="project" value="InterPro"/>
</dbReference>
<sequence>MPLSRKKSCVPCRRSKARCDQRLTCSRCIARHVDCVYEGEARVSPYPWPPVANGVEMDPWMPREFSIATMTAEATQPLLDDLDWLQNPSDMDFADSMKLLAPQSLPVAELETSVSFQDARSGATPKSDSAPPRDLSPPLSGVFPTTSPETQLVSETRGPLQRRFFWRHCVLSNIIVGQMTSYPKLMIEGDTLPPFITPPCFIREDLAPECGEAGRHCCLPDDLSVCASLVRMFYERSASSRAYAWKSIYAEAEKLHSNYLLYDINRQLTVLQALVVYTLLQAGDPATAEENGAGRLLTQVQNVAGHLSGTIIWNGEISRIRPQRTEWVYVESLIRVVTTLGILDILLEGIRTQSSEDIHHGVCAFPLPSHRELWSARSNRAWRAAFDRYVTARKGNRIITATDLVDYDAMGFLTDTKVSAMISDDVADVMFWAENVDALGSLVWMSLAFMRFTRQESLVSS</sequence>
<dbReference type="SMART" id="SM00066">
    <property type="entry name" value="GAL4"/>
    <property type="match status" value="1"/>
</dbReference>
<dbReference type="Gene3D" id="4.10.240.10">
    <property type="entry name" value="Zn(2)-C6 fungal-type DNA-binding domain"/>
    <property type="match status" value="1"/>
</dbReference>
<keyword evidence="9" id="KW-1185">Reference proteome</keyword>
<evidence type="ECO:0000259" key="7">
    <source>
        <dbReference type="PROSITE" id="PS50048"/>
    </source>
</evidence>
<dbReference type="RefSeq" id="XP_051363678.1">
    <property type="nucleotide sequence ID" value="XM_051505009.1"/>
</dbReference>
<dbReference type="GO" id="GO:0008270">
    <property type="term" value="F:zinc ion binding"/>
    <property type="evidence" value="ECO:0007669"/>
    <property type="project" value="InterPro"/>
</dbReference>
<evidence type="ECO:0000256" key="1">
    <source>
        <dbReference type="ARBA" id="ARBA00022723"/>
    </source>
</evidence>
<keyword evidence="4" id="KW-0804">Transcription</keyword>
<organism evidence="8 9">
    <name type="scientific">Emericellopsis cladophorae</name>
    <dbReference type="NCBI Taxonomy" id="2686198"/>
    <lineage>
        <taxon>Eukaryota</taxon>
        <taxon>Fungi</taxon>
        <taxon>Dikarya</taxon>
        <taxon>Ascomycota</taxon>
        <taxon>Pezizomycotina</taxon>
        <taxon>Sordariomycetes</taxon>
        <taxon>Hypocreomycetidae</taxon>
        <taxon>Hypocreales</taxon>
        <taxon>Bionectriaceae</taxon>
        <taxon>Emericellopsis</taxon>
    </lineage>
</organism>
<dbReference type="AlphaFoldDB" id="A0A9Q0BED7"/>
<evidence type="ECO:0000256" key="5">
    <source>
        <dbReference type="ARBA" id="ARBA00023242"/>
    </source>
</evidence>
<gene>
    <name evidence="8" type="ORF">J7T54_000965</name>
</gene>
<evidence type="ECO:0000256" key="3">
    <source>
        <dbReference type="ARBA" id="ARBA00023015"/>
    </source>
</evidence>
<accession>A0A9Q0BED7</accession>
<evidence type="ECO:0000256" key="2">
    <source>
        <dbReference type="ARBA" id="ARBA00022833"/>
    </source>
</evidence>
<dbReference type="OrthoDB" id="5423818at2759"/>
<name>A0A9Q0BED7_9HYPO</name>
<dbReference type="PANTHER" id="PTHR47660:SF3">
    <property type="entry name" value="FINGER DOMAIN PROTEIN, PUTATIVE (AFU_ORTHOLOGUE AFUA_4G03310)-RELATED"/>
    <property type="match status" value="1"/>
</dbReference>
<feature type="region of interest" description="Disordered" evidence="6">
    <location>
        <begin position="116"/>
        <end position="154"/>
    </location>
</feature>